<evidence type="ECO:0000313" key="1">
    <source>
        <dbReference type="EMBL" id="KAA0592050.1"/>
    </source>
</evidence>
<sequence length="63" mass="6624">MADFTSRHGEVVFLMVAALGHDADEPEPPDMGRLLGARAVTVSTTPVATGSALTVQPFTPSIW</sequence>
<accession>A0A5A9GC53</accession>
<dbReference type="Proteomes" id="UP000324927">
    <property type="component" value="Unassembled WGS sequence"/>
</dbReference>
<reference evidence="1 2" key="1">
    <citation type="submission" date="2019-08" db="EMBL/GenBank/DDBJ databases">
        <authorList>
            <person name="Grouzdev D."/>
            <person name="Tikhonova E."/>
            <person name="Kravchenko I."/>
        </authorList>
    </citation>
    <scope>NUCLEOTIDE SEQUENCE [LARGE SCALE GENOMIC DNA]</scope>
    <source>
        <strain evidence="1 2">59b</strain>
    </source>
</reference>
<keyword evidence="2" id="KW-1185">Reference proteome</keyword>
<proteinExistence type="predicted"/>
<evidence type="ECO:0000313" key="2">
    <source>
        <dbReference type="Proteomes" id="UP000324927"/>
    </source>
</evidence>
<gene>
    <name evidence="1" type="ORF">FZ942_29600</name>
</gene>
<dbReference type="RefSeq" id="WP_149234639.1">
    <property type="nucleotide sequence ID" value="NZ_JALJXJ010000008.1"/>
</dbReference>
<name>A0A5A9GC53_AZOLI</name>
<comment type="caution">
    <text evidence="1">The sequence shown here is derived from an EMBL/GenBank/DDBJ whole genome shotgun (WGS) entry which is preliminary data.</text>
</comment>
<dbReference type="EMBL" id="VTTN01000018">
    <property type="protein sequence ID" value="KAA0592050.1"/>
    <property type="molecule type" value="Genomic_DNA"/>
</dbReference>
<organism evidence="1 2">
    <name type="scientific">Azospirillum lipoferum</name>
    <dbReference type="NCBI Taxonomy" id="193"/>
    <lineage>
        <taxon>Bacteria</taxon>
        <taxon>Pseudomonadati</taxon>
        <taxon>Pseudomonadota</taxon>
        <taxon>Alphaproteobacteria</taxon>
        <taxon>Rhodospirillales</taxon>
        <taxon>Azospirillaceae</taxon>
        <taxon>Azospirillum</taxon>
    </lineage>
</organism>
<protein>
    <submittedName>
        <fullName evidence="1">Uncharacterized protein</fullName>
    </submittedName>
</protein>
<dbReference type="AlphaFoldDB" id="A0A5A9GC53"/>